<dbReference type="STRING" id="1798495.A3C19_02960"/>
<proteinExistence type="predicted"/>
<protein>
    <submittedName>
        <fullName evidence="1">Uncharacterized protein</fullName>
    </submittedName>
</protein>
<dbReference type="Proteomes" id="UP000178532">
    <property type="component" value="Unassembled WGS sequence"/>
</dbReference>
<accession>A0A1F6DKT8</accession>
<gene>
    <name evidence="1" type="ORF">A3C19_02960</name>
</gene>
<evidence type="ECO:0000313" key="2">
    <source>
        <dbReference type="Proteomes" id="UP000178532"/>
    </source>
</evidence>
<sequence>MRRTFIIIAVVIVLAGVGAGVYFYFFGNAPSVTVAPTESSGLPVAERGALPGAEQTTTSYSPTGTPVVVSPRLVQITTGPVVPGESVVDIKAANASPVGNQISNGASSSPDAAVSYIARESGNVFSYLTKTRVLTRTSNRTLPGIQSAVWLPNASTTFVRYLSDERFSTINTYALPASGTGGFFLPQNLADIAVSSTRILTLASGVSGSVASLSNTDGTHTSTLFTSPLSALRVSFAGENQYLAFTKPTMTLAGLAFLVDSAGNFSRIAGPRNGLVALASPLGKWVLVSYANGGAMYMELINTANGEALPLPVATIADKCVWAATDSSVYCGIPISPSTAYNYPDDWYQGVIRFSDRIWKIDVAGRYAQLVLDFSQETEAPLDAEALAINPAGTVLVFMNKNDGSLWSYSL</sequence>
<evidence type="ECO:0000313" key="1">
    <source>
        <dbReference type="EMBL" id="OGG62051.1"/>
    </source>
</evidence>
<dbReference type="AlphaFoldDB" id="A0A1F6DKT8"/>
<comment type="caution">
    <text evidence="1">The sequence shown here is derived from an EMBL/GenBank/DDBJ whole genome shotgun (WGS) entry which is preliminary data.</text>
</comment>
<reference evidence="1 2" key="1">
    <citation type="journal article" date="2016" name="Nat. Commun.">
        <title>Thousands of microbial genomes shed light on interconnected biogeochemical processes in an aquifer system.</title>
        <authorList>
            <person name="Anantharaman K."/>
            <person name="Brown C.T."/>
            <person name="Hug L.A."/>
            <person name="Sharon I."/>
            <person name="Castelle C.J."/>
            <person name="Probst A.J."/>
            <person name="Thomas B.C."/>
            <person name="Singh A."/>
            <person name="Wilkins M.J."/>
            <person name="Karaoz U."/>
            <person name="Brodie E.L."/>
            <person name="Williams K.H."/>
            <person name="Hubbard S.S."/>
            <person name="Banfield J.F."/>
        </authorList>
    </citation>
    <scope>NUCLEOTIDE SEQUENCE [LARGE SCALE GENOMIC DNA]</scope>
</reference>
<dbReference type="EMBL" id="MFLI01000014">
    <property type="protein sequence ID" value="OGG62051.1"/>
    <property type="molecule type" value="Genomic_DNA"/>
</dbReference>
<dbReference type="SUPFAM" id="SSF69304">
    <property type="entry name" value="Tricorn protease N-terminal domain"/>
    <property type="match status" value="1"/>
</dbReference>
<name>A0A1F6DKT8_9BACT</name>
<organism evidence="1 2">
    <name type="scientific">Candidatus Kaiserbacteria bacterium RIFCSPHIGHO2_02_FULL_54_22</name>
    <dbReference type="NCBI Taxonomy" id="1798495"/>
    <lineage>
        <taxon>Bacteria</taxon>
        <taxon>Candidatus Kaiseribacteriota</taxon>
    </lineage>
</organism>